<evidence type="ECO:0000256" key="8">
    <source>
        <dbReference type="SAM" id="Phobius"/>
    </source>
</evidence>
<evidence type="ECO:0000259" key="9">
    <source>
        <dbReference type="Pfam" id="PF13231"/>
    </source>
</evidence>
<feature type="transmembrane region" description="Helical" evidence="8">
    <location>
        <begin position="116"/>
        <end position="134"/>
    </location>
</feature>
<keyword evidence="5 8" id="KW-0812">Transmembrane</keyword>
<name>A0A0S4N876_9BACT</name>
<feature type="domain" description="Glycosyltransferase RgtA/B/C/D-like" evidence="9">
    <location>
        <begin position="65"/>
        <end position="228"/>
    </location>
</feature>
<dbReference type="InterPro" id="IPR050297">
    <property type="entry name" value="LipidA_mod_glycosyltrf_83"/>
</dbReference>
<organism evidence="10 11">
    <name type="scientific">Candidatus Thermokryptus mobilis</name>
    <dbReference type="NCBI Taxonomy" id="1643428"/>
    <lineage>
        <taxon>Bacteria</taxon>
        <taxon>Pseudomonadati</taxon>
        <taxon>Candidatus Kryptoniota</taxon>
        <taxon>Candidatus Thermokryptus</taxon>
    </lineage>
</organism>
<evidence type="ECO:0000256" key="4">
    <source>
        <dbReference type="ARBA" id="ARBA00022679"/>
    </source>
</evidence>
<dbReference type="RefSeq" id="WP_181180318.1">
    <property type="nucleotide sequence ID" value="NZ_FAOO01000014.1"/>
</dbReference>
<evidence type="ECO:0000256" key="2">
    <source>
        <dbReference type="ARBA" id="ARBA00022475"/>
    </source>
</evidence>
<reference evidence="11" key="1">
    <citation type="submission" date="2015-11" db="EMBL/GenBank/DDBJ databases">
        <authorList>
            <person name="Varghese N."/>
        </authorList>
    </citation>
    <scope>NUCLEOTIDE SEQUENCE [LARGE SCALE GENOMIC DNA]</scope>
</reference>
<keyword evidence="3" id="KW-0328">Glycosyltransferase</keyword>
<evidence type="ECO:0000313" key="10">
    <source>
        <dbReference type="EMBL" id="CUU07490.1"/>
    </source>
</evidence>
<dbReference type="Proteomes" id="UP000320623">
    <property type="component" value="Unassembled WGS sequence"/>
</dbReference>
<keyword evidence="11" id="KW-1185">Reference proteome</keyword>
<feature type="transmembrane region" description="Helical" evidence="8">
    <location>
        <begin position="414"/>
        <end position="433"/>
    </location>
</feature>
<feature type="transmembrane region" description="Helical" evidence="8">
    <location>
        <begin position="86"/>
        <end position="107"/>
    </location>
</feature>
<dbReference type="InterPro" id="IPR038731">
    <property type="entry name" value="RgtA/B/C-like"/>
</dbReference>
<dbReference type="EMBL" id="FAOO01000014">
    <property type="protein sequence ID" value="CUU07490.1"/>
    <property type="molecule type" value="Genomic_DNA"/>
</dbReference>
<gene>
    <name evidence="10" type="ORF">JGI1_01812</name>
</gene>
<keyword evidence="7 8" id="KW-0472">Membrane</keyword>
<accession>A0A0S4N876</accession>
<keyword evidence="2" id="KW-1003">Cell membrane</keyword>
<evidence type="ECO:0000256" key="1">
    <source>
        <dbReference type="ARBA" id="ARBA00004651"/>
    </source>
</evidence>
<protein>
    <submittedName>
        <fullName evidence="10">4-amino-4-deoxy-L-arabinose transferase</fullName>
    </submittedName>
</protein>
<dbReference type="GO" id="GO:0005886">
    <property type="term" value="C:plasma membrane"/>
    <property type="evidence" value="ECO:0007669"/>
    <property type="project" value="UniProtKB-SubCell"/>
</dbReference>
<dbReference type="GO" id="GO:0009103">
    <property type="term" value="P:lipopolysaccharide biosynthetic process"/>
    <property type="evidence" value="ECO:0007669"/>
    <property type="project" value="UniProtKB-ARBA"/>
</dbReference>
<evidence type="ECO:0000256" key="6">
    <source>
        <dbReference type="ARBA" id="ARBA00022989"/>
    </source>
</evidence>
<proteinExistence type="predicted"/>
<dbReference type="PANTHER" id="PTHR33908:SF11">
    <property type="entry name" value="MEMBRANE PROTEIN"/>
    <property type="match status" value="1"/>
</dbReference>
<feature type="transmembrane region" description="Helical" evidence="8">
    <location>
        <begin position="164"/>
        <end position="196"/>
    </location>
</feature>
<keyword evidence="4 10" id="KW-0808">Transferase</keyword>
<dbReference type="PANTHER" id="PTHR33908">
    <property type="entry name" value="MANNOSYLTRANSFERASE YKCB-RELATED"/>
    <property type="match status" value="1"/>
</dbReference>
<feature type="transmembrane region" description="Helical" evidence="8">
    <location>
        <begin position="208"/>
        <end position="229"/>
    </location>
</feature>
<evidence type="ECO:0000256" key="3">
    <source>
        <dbReference type="ARBA" id="ARBA00022676"/>
    </source>
</evidence>
<feature type="transmembrane region" description="Helical" evidence="8">
    <location>
        <begin position="7"/>
        <end position="26"/>
    </location>
</feature>
<sequence>MGKLKKFLPFLLLSFFIIVRFYNLGFKEIQMWDEALYAVRAKAIYYFNCWLDQTDYADGGLYSSSHPPLYIWLTALLYKFFTINEFTSRFFSALFSSLCLVLTYLLIKKFFNRKSALISIPFLGSIYLFIFYSRQGQLDIAYIFFITLSIYFYLEFLSSGRKRYILISGISFGFALMTKIIVGFFAIITISIFLFIELIRKNVKFKEILSQIATLTLTGLILASPWHIFMLKIHGGNFINTFFKFHIIERLSEGVEGNIPELGYFYILNQLVVQFPPVVLVFFDLFENLKKLKTTDSKKLLLQSWFWTTFLITSISKTKIPTYTLPSFIPAVIISSVYIVELTEKKQNSLALSTVLISIIWSSSQNLRNGVKEFLKFHISNFSITQTTLFLISLVISPFLVSIVKSKVKSLNDFIFFVTLSLSTFVVFKTIIFTDYERFNDGAEKVANFIDNSNYQTIFYLYTPHSTEGMNPQLTFYSFKKLSHSIKWIEIKRSDFNEIADQLRNVKDALVLIEKTSKDKSERKEEFENVKKILSQFNFAEILITKRYSLFVRKL</sequence>
<dbReference type="AlphaFoldDB" id="A0A0S4N876"/>
<dbReference type="Pfam" id="PF13231">
    <property type="entry name" value="PMT_2"/>
    <property type="match status" value="1"/>
</dbReference>
<keyword evidence="6 8" id="KW-1133">Transmembrane helix</keyword>
<dbReference type="STRING" id="1643428.GCA_001442855_01775"/>
<feature type="transmembrane region" description="Helical" evidence="8">
    <location>
        <begin position="140"/>
        <end position="157"/>
    </location>
</feature>
<dbReference type="GO" id="GO:0016763">
    <property type="term" value="F:pentosyltransferase activity"/>
    <property type="evidence" value="ECO:0007669"/>
    <property type="project" value="TreeGrafter"/>
</dbReference>
<evidence type="ECO:0000256" key="7">
    <source>
        <dbReference type="ARBA" id="ARBA00023136"/>
    </source>
</evidence>
<feature type="transmembrane region" description="Helical" evidence="8">
    <location>
        <begin position="384"/>
        <end position="402"/>
    </location>
</feature>
<comment type="subcellular location">
    <subcellularLocation>
        <location evidence="1">Cell membrane</location>
        <topology evidence="1">Multi-pass membrane protein</topology>
    </subcellularLocation>
</comment>
<evidence type="ECO:0000256" key="5">
    <source>
        <dbReference type="ARBA" id="ARBA00022692"/>
    </source>
</evidence>
<evidence type="ECO:0000313" key="11">
    <source>
        <dbReference type="Proteomes" id="UP000320623"/>
    </source>
</evidence>